<dbReference type="Gene3D" id="3.40.50.300">
    <property type="entry name" value="P-loop containing nucleotide triphosphate hydrolases"/>
    <property type="match status" value="1"/>
</dbReference>
<dbReference type="SUPFAM" id="SSF52540">
    <property type="entry name" value="P-loop containing nucleoside triphosphate hydrolases"/>
    <property type="match status" value="1"/>
</dbReference>
<dbReference type="PANTHER" id="PTHR33377">
    <property type="entry name" value="OS10G0134700 PROTEIN-RELATED"/>
    <property type="match status" value="1"/>
</dbReference>
<dbReference type="AlphaFoldDB" id="A0A2K2DRC4"/>
<dbReference type="GO" id="GO:0000166">
    <property type="term" value="F:nucleotide binding"/>
    <property type="evidence" value="ECO:0007669"/>
    <property type="project" value="UniProtKB-KW"/>
</dbReference>
<evidence type="ECO:0000256" key="1">
    <source>
        <dbReference type="ARBA" id="ARBA00008894"/>
    </source>
</evidence>
<evidence type="ECO:0000313" key="9">
    <source>
        <dbReference type="Proteomes" id="UP000008810"/>
    </source>
</evidence>
<evidence type="ECO:0000313" key="8">
    <source>
        <dbReference type="EnsemblPlants" id="PNT76821"/>
    </source>
</evidence>
<dbReference type="KEGG" id="bdi:100835180"/>
<dbReference type="PANTHER" id="PTHR33377:SF23">
    <property type="entry name" value="NB-ARC DOMAIN-CONTAINING PROTEIN"/>
    <property type="match status" value="1"/>
</dbReference>
<protein>
    <recommendedName>
        <fullName evidence="6">Disease resistance N-terminal domain-containing protein</fullName>
    </recommendedName>
</protein>
<keyword evidence="5" id="KW-0611">Plant defense</keyword>
<dbReference type="Proteomes" id="UP000008810">
    <property type="component" value="Chromosome 1"/>
</dbReference>
<keyword evidence="4" id="KW-0547">Nucleotide-binding</keyword>
<organism evidence="7">
    <name type="scientific">Brachypodium distachyon</name>
    <name type="common">Purple false brome</name>
    <name type="synonym">Trachynia distachya</name>
    <dbReference type="NCBI Taxonomy" id="15368"/>
    <lineage>
        <taxon>Eukaryota</taxon>
        <taxon>Viridiplantae</taxon>
        <taxon>Streptophyta</taxon>
        <taxon>Embryophyta</taxon>
        <taxon>Tracheophyta</taxon>
        <taxon>Spermatophyta</taxon>
        <taxon>Magnoliopsida</taxon>
        <taxon>Liliopsida</taxon>
        <taxon>Poales</taxon>
        <taxon>Poaceae</taxon>
        <taxon>BOP clade</taxon>
        <taxon>Pooideae</taxon>
        <taxon>Stipodae</taxon>
        <taxon>Brachypodieae</taxon>
        <taxon>Brachypodium</taxon>
    </lineage>
</organism>
<dbReference type="OrthoDB" id="649712at2759"/>
<evidence type="ECO:0000259" key="6">
    <source>
        <dbReference type="Pfam" id="PF18052"/>
    </source>
</evidence>
<dbReference type="EnsemblPlants" id="PNT76821">
    <property type="protein sequence ID" value="PNT76821"/>
    <property type="gene ID" value="BRADI_1g53936v3"/>
</dbReference>
<dbReference type="GO" id="GO:0006952">
    <property type="term" value="P:defense response"/>
    <property type="evidence" value="ECO:0007669"/>
    <property type="project" value="UniProtKB-KW"/>
</dbReference>
<evidence type="ECO:0000256" key="2">
    <source>
        <dbReference type="ARBA" id="ARBA00022614"/>
    </source>
</evidence>
<evidence type="ECO:0000256" key="3">
    <source>
        <dbReference type="ARBA" id="ARBA00022737"/>
    </source>
</evidence>
<dbReference type="EMBL" id="CM000880">
    <property type="protein sequence ID" value="PNT76821.1"/>
    <property type="molecule type" value="Genomic_DNA"/>
</dbReference>
<keyword evidence="2" id="KW-0433">Leucine-rich repeat</keyword>
<accession>A0A2K2DRC4</accession>
<feature type="domain" description="Disease resistance N-terminal" evidence="6">
    <location>
        <begin position="27"/>
        <end position="94"/>
    </location>
</feature>
<sequence length="496" mass="56800">MDIFVSAVLGELATRSMSLFIDRYSKKQARTVEVNLESILLRAQVIIDEAEGRHITNQAMLRQLSKLRDAMYQGYYVLDTFRYRAIKENKAEDHQVLNHSWNLSKFSYAKHLCLSSSSSSNSTETSQGLQAEDVLNSLRTMVLDFHESIMFLTTYPRLHRQPYNMHLLLEKCMFGRQMEMELVINFLLHTQPCINSLDRFDVLPIVGPGRSGKSTLVAHVCNDERVRDHFSQIAFFGNSNFRDEDIAILTDGCPIRHKQNKKLLIVFEVDGELSVDLWQCLCSLSKRLTASGSKIIITSRSDKITKLGTRQALILKPLPHEAYWYFFKVITFGSTNPEMHPRLAYLAMEIAKMLNGSLLAAHVISRLLGGNFNMNYWCKVLEFMRRSVAKHISMYGEHPCDLVDENKPTYMAMLGENSGEDLFISDTCSPQEEIPEITIQDVVYGGVKPDGIFKILAWKSQIPPYHCYIYTCEIRKSQARVFKRKRSLNNKCVSCG</sequence>
<evidence type="ECO:0000256" key="5">
    <source>
        <dbReference type="ARBA" id="ARBA00022821"/>
    </source>
</evidence>
<keyword evidence="9" id="KW-1185">Reference proteome</keyword>
<name>A0A2K2DRC4_BRADI</name>
<keyword evidence="3" id="KW-0677">Repeat</keyword>
<dbReference type="InterPro" id="IPR027417">
    <property type="entry name" value="P-loop_NTPase"/>
</dbReference>
<evidence type="ECO:0000313" key="7">
    <source>
        <dbReference type="EMBL" id="PNT76821.1"/>
    </source>
</evidence>
<dbReference type="InterPro" id="IPR041118">
    <property type="entry name" value="Rx_N"/>
</dbReference>
<comment type="similarity">
    <text evidence="1">Belongs to the disease resistance NB-LRR family.</text>
</comment>
<evidence type="ECO:0000256" key="4">
    <source>
        <dbReference type="ARBA" id="ARBA00022741"/>
    </source>
</evidence>
<proteinExistence type="inferred from homology"/>
<reference evidence="7" key="2">
    <citation type="submission" date="2017-06" db="EMBL/GenBank/DDBJ databases">
        <title>WGS assembly of Brachypodium distachyon.</title>
        <authorList>
            <consortium name="The International Brachypodium Initiative"/>
            <person name="Lucas S."/>
            <person name="Harmon-Smith M."/>
            <person name="Lail K."/>
            <person name="Tice H."/>
            <person name="Grimwood J."/>
            <person name="Bruce D."/>
            <person name="Barry K."/>
            <person name="Shu S."/>
            <person name="Lindquist E."/>
            <person name="Wang M."/>
            <person name="Pitluck S."/>
            <person name="Vogel J.P."/>
            <person name="Garvin D.F."/>
            <person name="Mockler T.C."/>
            <person name="Schmutz J."/>
            <person name="Rokhsar D."/>
            <person name="Bevan M.W."/>
        </authorList>
    </citation>
    <scope>NUCLEOTIDE SEQUENCE</scope>
    <source>
        <strain evidence="7">Bd21</strain>
    </source>
</reference>
<gene>
    <name evidence="7" type="ORF">BRADI_1g53936v3</name>
</gene>
<reference evidence="8" key="3">
    <citation type="submission" date="2018-08" db="UniProtKB">
        <authorList>
            <consortium name="EnsemblPlants"/>
        </authorList>
    </citation>
    <scope>IDENTIFICATION</scope>
    <source>
        <strain evidence="8">cv. Bd21</strain>
    </source>
</reference>
<dbReference type="Pfam" id="PF18052">
    <property type="entry name" value="Rx_N"/>
    <property type="match status" value="1"/>
</dbReference>
<reference evidence="7 8" key="1">
    <citation type="journal article" date="2010" name="Nature">
        <title>Genome sequencing and analysis of the model grass Brachypodium distachyon.</title>
        <authorList>
            <consortium name="International Brachypodium Initiative"/>
        </authorList>
    </citation>
    <scope>NUCLEOTIDE SEQUENCE [LARGE SCALE GENOMIC DNA]</scope>
    <source>
        <strain evidence="7 8">Bd21</strain>
    </source>
</reference>
<dbReference type="Gramene" id="PNT76821">
    <property type="protein sequence ID" value="PNT76821"/>
    <property type="gene ID" value="BRADI_1g53936v3"/>
</dbReference>